<feature type="compositionally biased region" description="Low complexity" evidence="2">
    <location>
        <begin position="3375"/>
        <end position="3387"/>
    </location>
</feature>
<feature type="compositionally biased region" description="Low complexity" evidence="2">
    <location>
        <begin position="97"/>
        <end position="110"/>
    </location>
</feature>
<feature type="region of interest" description="Disordered" evidence="2">
    <location>
        <begin position="1457"/>
        <end position="1483"/>
    </location>
</feature>
<dbReference type="EMBL" id="MIGC01004725">
    <property type="protein sequence ID" value="PHJ17741.1"/>
    <property type="molecule type" value="Genomic_DNA"/>
</dbReference>
<dbReference type="Proteomes" id="UP000221165">
    <property type="component" value="Unassembled WGS sequence"/>
</dbReference>
<protein>
    <submittedName>
        <fullName evidence="4">Transmembrane</fullName>
    </submittedName>
</protein>
<feature type="transmembrane region" description="Helical" evidence="3">
    <location>
        <begin position="48"/>
        <end position="67"/>
    </location>
</feature>
<feature type="region of interest" description="Disordered" evidence="2">
    <location>
        <begin position="3532"/>
        <end position="3858"/>
    </location>
</feature>
<evidence type="ECO:0000256" key="2">
    <source>
        <dbReference type="SAM" id="MobiDB-lite"/>
    </source>
</evidence>
<feature type="compositionally biased region" description="Polar residues" evidence="2">
    <location>
        <begin position="3581"/>
        <end position="3590"/>
    </location>
</feature>
<dbReference type="OrthoDB" id="331760at2759"/>
<feature type="coiled-coil region" evidence="1">
    <location>
        <begin position="318"/>
        <end position="348"/>
    </location>
</feature>
<feature type="coiled-coil region" evidence="1">
    <location>
        <begin position="4563"/>
        <end position="4590"/>
    </location>
</feature>
<feature type="compositionally biased region" description="Polar residues" evidence="2">
    <location>
        <begin position="3253"/>
        <end position="3264"/>
    </location>
</feature>
<evidence type="ECO:0000256" key="1">
    <source>
        <dbReference type="SAM" id="Coils"/>
    </source>
</evidence>
<feature type="compositionally biased region" description="Basic and acidic residues" evidence="2">
    <location>
        <begin position="3390"/>
        <end position="3410"/>
    </location>
</feature>
<accession>A0A2C6JNH8</accession>
<dbReference type="PANTHER" id="PTHR23159">
    <property type="entry name" value="CENTROSOMAL PROTEIN 2"/>
    <property type="match status" value="1"/>
</dbReference>
<feature type="region of interest" description="Disordered" evidence="2">
    <location>
        <begin position="4704"/>
        <end position="4733"/>
    </location>
</feature>
<feature type="region of interest" description="Disordered" evidence="2">
    <location>
        <begin position="89"/>
        <end position="112"/>
    </location>
</feature>
<feature type="region of interest" description="Disordered" evidence="2">
    <location>
        <begin position="4653"/>
        <end position="4677"/>
    </location>
</feature>
<feature type="coiled-coil region" evidence="1">
    <location>
        <begin position="1667"/>
        <end position="1698"/>
    </location>
</feature>
<comment type="caution">
    <text evidence="4">The sequence shown here is derived from an EMBL/GenBank/DDBJ whole genome shotgun (WGS) entry which is preliminary data.</text>
</comment>
<feature type="coiled-coil region" evidence="1">
    <location>
        <begin position="3486"/>
        <end position="3520"/>
    </location>
</feature>
<dbReference type="GeneID" id="94431783"/>
<feature type="coiled-coil region" evidence="1">
    <location>
        <begin position="250"/>
        <end position="277"/>
    </location>
</feature>
<feature type="coiled-coil region" evidence="1">
    <location>
        <begin position="1991"/>
        <end position="2056"/>
    </location>
</feature>
<feature type="compositionally biased region" description="Basic and acidic residues" evidence="2">
    <location>
        <begin position="3691"/>
        <end position="3701"/>
    </location>
</feature>
<feature type="compositionally biased region" description="Low complexity" evidence="2">
    <location>
        <begin position="3843"/>
        <end position="3857"/>
    </location>
</feature>
<feature type="region of interest" description="Disordered" evidence="2">
    <location>
        <begin position="3247"/>
        <end position="3440"/>
    </location>
</feature>
<organism evidence="4 5">
    <name type="scientific">Cystoisospora suis</name>
    <dbReference type="NCBI Taxonomy" id="483139"/>
    <lineage>
        <taxon>Eukaryota</taxon>
        <taxon>Sar</taxon>
        <taxon>Alveolata</taxon>
        <taxon>Apicomplexa</taxon>
        <taxon>Conoidasida</taxon>
        <taxon>Coccidia</taxon>
        <taxon>Eucoccidiorida</taxon>
        <taxon>Eimeriorina</taxon>
        <taxon>Sarcocystidae</taxon>
        <taxon>Cystoisospora</taxon>
    </lineage>
</organism>
<dbReference type="RefSeq" id="XP_067919456.1">
    <property type="nucleotide sequence ID" value="XM_068068572.1"/>
</dbReference>
<evidence type="ECO:0000313" key="5">
    <source>
        <dbReference type="Proteomes" id="UP000221165"/>
    </source>
</evidence>
<feature type="coiled-coil region" evidence="1">
    <location>
        <begin position="4016"/>
        <end position="4043"/>
    </location>
</feature>
<evidence type="ECO:0000256" key="3">
    <source>
        <dbReference type="SAM" id="Phobius"/>
    </source>
</evidence>
<reference evidence="4 5" key="1">
    <citation type="journal article" date="2017" name="Int. J. Parasitol.">
        <title>The genome of the protozoan parasite Cystoisospora suis and a reverse vaccinology approach to identify vaccine candidates.</title>
        <authorList>
            <person name="Palmieri N."/>
            <person name="Shrestha A."/>
            <person name="Ruttkowski B."/>
            <person name="Beck T."/>
            <person name="Vogl C."/>
            <person name="Tomley F."/>
            <person name="Blake D.P."/>
            <person name="Joachim A."/>
        </authorList>
    </citation>
    <scope>NUCLEOTIDE SEQUENCE [LARGE SCALE GENOMIC DNA]</scope>
    <source>
        <strain evidence="4 5">Wien I</strain>
    </source>
</reference>
<feature type="compositionally biased region" description="Low complexity" evidence="2">
    <location>
        <begin position="3279"/>
        <end position="3292"/>
    </location>
</feature>
<feature type="coiled-coil region" evidence="1">
    <location>
        <begin position="2303"/>
        <end position="2337"/>
    </location>
</feature>
<feature type="compositionally biased region" description="Basic and acidic residues" evidence="2">
    <location>
        <begin position="3591"/>
        <end position="3601"/>
    </location>
</feature>
<name>A0A2C6JNH8_9APIC</name>
<evidence type="ECO:0000313" key="4">
    <source>
        <dbReference type="EMBL" id="PHJ17741.1"/>
    </source>
</evidence>
<feature type="coiled-coil region" evidence="1">
    <location>
        <begin position="3872"/>
        <end position="3899"/>
    </location>
</feature>
<feature type="compositionally biased region" description="Low complexity" evidence="2">
    <location>
        <begin position="3563"/>
        <end position="3577"/>
    </location>
</feature>
<feature type="coiled-coil region" evidence="1">
    <location>
        <begin position="1398"/>
        <end position="1425"/>
    </location>
</feature>
<feature type="compositionally biased region" description="Low complexity" evidence="2">
    <location>
        <begin position="3964"/>
        <end position="3974"/>
    </location>
</feature>
<feature type="coiled-coil region" evidence="1">
    <location>
        <begin position="1829"/>
        <end position="1856"/>
    </location>
</feature>
<feature type="coiled-coil region" evidence="1">
    <location>
        <begin position="1551"/>
        <end position="1617"/>
    </location>
</feature>
<feature type="transmembrane region" description="Helical" evidence="3">
    <location>
        <begin position="4815"/>
        <end position="4838"/>
    </location>
</feature>
<keyword evidence="3" id="KW-1133">Transmembrane helix</keyword>
<feature type="region of interest" description="Disordered" evidence="2">
    <location>
        <begin position="3958"/>
        <end position="4001"/>
    </location>
</feature>
<dbReference type="PANTHER" id="PTHR23159:SF60">
    <property type="entry name" value="SPINDLE ASSEMBLY ABNORMAL PROTEIN 4"/>
    <property type="match status" value="1"/>
</dbReference>
<dbReference type="VEuPathDB" id="ToxoDB:CSUI_008439"/>
<feature type="region of interest" description="Disordered" evidence="2">
    <location>
        <begin position="3173"/>
        <end position="3231"/>
    </location>
</feature>
<feature type="compositionally biased region" description="Basic and acidic residues" evidence="2">
    <location>
        <begin position="4704"/>
        <end position="4725"/>
    </location>
</feature>
<keyword evidence="5" id="KW-1185">Reference proteome</keyword>
<gene>
    <name evidence="4" type="ORF">CSUI_008439</name>
</gene>
<sequence length="4867" mass="534585">MKYHSEYGYSRPRSLGHILSIPTPAMRAPKLLPSGQPGCVRRFSTKRWPVFLVALAVSFAAVVSVPFDLNPPLHPHQLSLPVFAAATPRRPKEDSAESSSAHSNSPSRGAGALKNRLNKLNIERFPANIQVSDRKDVIALAEAYEKDAAVVGDKIVDLARGLYVRSLLAQLKASAVGMSKTRLTVERGLERLSDINEARNKLAEPDVLEQLHVLIHLRAVLNDRAGFLVGQSEAFSHIDNLNALVKAEMRELTAEDIASLESEHRKAEEELEAERGKLAVIRPLLERAIEQQRDVLTDGLRQISSGFLEQGGAVASRLETVQDILKNLERISKRAQRARKECAALDRSRRASGLDTDIDKLSITREAQQIVNHVQRDMEVADELMVSALKALNRLEEGILAATALAEMEPLVSSADPVVRNNLSEVRVKAEQLLGDHRTQSKNLAEEARQFYRESHQAFTTCEAATDFFWSVLGDGLKTTTPGKSMGTALHTEVESVIRIAEAFVDMLKQHSELLEDAIRADDKHAHEGQDLRGSIVRLNRVTRTLKALDLVAMQADGLKIASDVLPVLENRFSEAKRKTRKRSMTGQENAVKERISTGLRLCAEGQEYARSIAPKLRALQELRDTYRKKKKAAIRVVEEELTNARKDVTRWGSVVNNYPALRAGVVQALAVYKETVRNLDTAALTKAIKAQQRAEATADKDCKAEQKATLDSYAAASISSTAALNAFAATKRWTAGEPMFRKSPRFLNEEVEAIEQVVNDMDTRGTPLHIRDRLMNLKHFAAAEASRVELTYNVIVQQKESLKKTTKALTKFEKGFYRATRDLVRLDLDVSRRFLGGILEASSDLSAKVDTLRKVEETTQKLAEESSGSMAAAEVLARQLQADDQHMSAMWEEVDTYRHKAEAALSHVSTLEVFMPASQKSKCADYRGKMESLAKEISISVQEIGRLARGRDPVATRQALLDAIRSTVLTRLQEIEEKQRSIRRDAEKIVARLSHEETSSSTRPWDSPDDIKRALPGYRQWHEKAAKSVGNAMAWLTARDTSLYDPATIQRHDEVLAGIKQTAKLLNEVGMRVTVSLSMPSRLDRKSEPVAPTQVKALGDDVAEAPQPKSTQSFLDNHERLIVELDREISEMSTLQVGALSQIRESRFLKEVARQLPDAEKAFYDVKKLIDLAKSREAVWTRQVARMVLEVTAAEDLECGQVPGRSYHANTSASKNNTLCQRARARLRELTAHLETEKRNHAILSEAVGDIERKLGYDGEGGIRRRLEHSARRQSILRERLDTVAEHAEHLRDELQKLRASLSSDIAWRADQPDEMILERGKEVDAQVEEMILKAKQAVPRLRKETSRIKDEVKELSAKMDEVRWPRFMRSDAAATRSDMDAIAERGEETIIVVGEIESLVEAIDSLDARRRDYNNVYETLSRQNALQAEAEALIESEIDFQRVSRELSLTGSAFGRGVLPAQEEPGNRASESPDDASDSQRKWLQEATEALQRFEGQQFHWIEQIRELTFRYQDLDNLLKGIDMTEAPVEVHEAEKKAARRQDSLARLLETARNETTAAQQARSALQEQVRRVTGELKMVREDSKAELTRMLLDHERLADKVEETTKQLLAAEKIAAELRPLLPPSPEASTTLDDQQQAAGTHLAQQEQVIAAKAAELNSVWTARGDLRERVATLEEELRKSLAEAQRVVQHARRMRSPEALIDKLNSRIDHNTQKIQEAGQLAGQIASVAQTAVEYGQKLRDSARKNSSSQAMTVLASARQTQLLLQKRLSDLVVSGEENLVTAHDAVKRLEALIQEKQSPDLVERHAIPLLESANHFLDDFSRVHQELKKEVDSVRASLETVDQQLETLKETLPHVSPEVHDTLGQVAQQHRLLRGELAGAAEVLAAFPEAGERLRYALTELAQVVGRHESNNARNLLKALHVEQRNTEAALVSETSKLRNLYQRVEELVYVARELESPEVTQVERVKGFAKLVKLLSQTRPKVQEAGQIEEKLVSVENQLHETQAQLDRGESMWRSLEDLASAAETLRQMVEHCRATVDEMKGELKQMQETMTELSTFAHNMSQRIVEGTQAFLKEILDGASGVTGQATAARDAAAVLAASCASAFVAEQQKHGEGDVPSAELIAHGESVYQAALSELEGLKQRQKEWTAESMAVESAWKQLSESETVLSEVQKSDPGVAAPVLDAFTALEDIKSQIDSMALSKQQAAKGLENLEAAVDRLKDRVDAFAGAVGKTLLQFVRRLQSVHERADEMATGATALKKQTRKLMRLLLSDWQTGLSRHEITARREEMREQVARADSWRSQVKQWELDAAGLRAENSALQAAVVELKEHHMSPGLHVTLEQALQIVGKNTKEIARCFNKLENLLEDLAALESAAKRSFEPEAPIPPELEGLIVQARQQQSKMSSLVAALGARKKELVRLAEKFVRITPAPDLKSEEDLWVARDALRGVETKALASLEQLHLLLNAAKVLRAYETNTMEGFQTYRSAGDSSIGKLATSVSRELEEKARDFDIVVQSAADAALDAEQWLRGDVLTAAGEKLVRLIFDVGEQLKTTLDTAETAVEKYRTGAEALHRRLLEARKAAEKLHSPSAGILEIGDATCWCKDSDCPLNDVARLEETATRLSEDAESAVRNLVNFLAARKPTSELQDFQAPRYLKPYVDRAFEAAARGEARARQLQRDKRFLDEDTEIMRGLSNDTLDSVRELFERFSSERVAVLNGVEEQLTVKGEAVANGAANMKKLASDIEAVVANKSVPNDATIITAEEGLLQARSLLREAKDEAEEMVQLSRLESVFSPWQPCSPESFLRDTSDNWGEKITAAQAKTAAVLDHTTLLVGEMRHALQLIEDLRNRAVLVGEAIDTAAGGEAHLVEFEKEVSRLTGKLERARTLLRTNEGIIKALPKSVSLLPGHASAVPLMTVDELAKQLGEATEIVAQVRRALPTLGRLAALAKERIVKLGVLLSKVGSTDQATTEALRDTERQEGRLERAADAAESIATNGLEELEAMLGSATSTFTNFIQEALVTTAATGAILRHGADELLSRIGLNTRRIASLLMEIRAVSAALTAAADPDTLQAAQSRMEALYLEAVELLNAQQAAAHQIHQDRISIGNAIQCIRNSEKKLNMELIDPDTSAALSRLEDDSMEHAAFDEVTRARELIQDMRIGVATGPPAALNPDEQPGRFSEAHQPGPSPSESVLRPGPSSEVLAPPSSAEVVGPPSSTEVVGPLAPSAEIIEPLSSAEVVSPASGSPPRSVTRQTHSRSGRPASRSKGSTPSWSRRPTSSRPKGSTAPRSKGWTVIPRPKGTSALRSKGWAVLPRSKGWTAPRARGWGKPRKPEQPAPEPGPRSATMSAPVPVPSTREQPEPAHGSTQTVTLGTTSTAARADESPVRSEHDAEAREREAESAPMPEYKSPPVPEYVPGPTSEYESAPVSKFGPAPVPPGAAEYVPGAPPVYDHHPVTKPSGIGMRMPSAEGAMADMRRAAAQRREARESLSFLKQRLERLKAASLSLKNMALKQRQILSKLQAQNASTQQNEHDRNSAAEAPISKEPVSETSAAGSPASDAAAIGPITVTGDESSGSKTSVTEEPRSESTPRENLSMEPPATKEADGDAAATEPVTVTDDEGFGGKTSVTEAPRSESALRGNLSMEPPATKEADGDAAATEPVTVTDDGGFGGKASVTGEPRSEPAPREDLSMEPPATEESDGDAAATEPVPVTDDEWFGGKTSVTEEPRSESALRGNLSMEPLATEEAGEGVPTAGDLPDTAGAAAEERPASGADTAAQSSSDEARWQEPAAEGPVLGQFETAAPVSDPAVPAESVRRRLAADPDVDASPAGSGLSSSQPKSSSPVLKHDIIQAVEALRGVKNMTTDLRNTEEEAAGHLQKLKDLKAQLAPVAAGTSSATLQPVREEIEDLVDEGWKLYQEYEEQMKELLEQQMEVERQAEQLKQLGEAEGISFSTPSDSSTSGEYEAIPEGRPDLPVQAASPTNTNTERGPLAADQFFVAEDRAQHLVRVLEQINNDAKNTTKEIRDFARSWVEKSSSEKAAHARRLVAHLKRLLKRGRQDGSELLEAINSMEVSLLSVQDPASRQGLINSTTELRASWVYYDEEFEDRAREADEALLGTVQKATMLHGYNASLQVMRRHGTQLEAKTKEITETLERAKSAQSAWRVLGEKAAVVDGTRDGYTRFLGAFAPLRTRTQDIEDQATALTGASEALLHAVGQDVLDARNAAVECLQSEGISGECDKLESSTNKVAHGHVPALQALVADLRHQVDQMRLAQSKATGAALGRGHSLLRERTERANELAADSVKVLREMHVAAFNMRKAAHVPPRSEDVQATITQDSASDPHLEALKETATHGADLGRQLEKLVSAMHETVLPAADVEETLHDSGLAAGMRYHAEGVQAQTKMWEREAATLLAEMRDIVSPKQESFDSAQRSWVRNEVIASLAVVKALLHAIEIEEDSKEDHVAALLKATILLNRTNVLLRRMAETEDAGDSFHGASQLELQAQADTLGNRLSQLMHRYDMGRFDNFVLSTSSALRSVEELGLPASIERAIARLGQTQAEVARLMRERSRLRELPAEDRAPLQKSLEAELQMVSKETSETLRMLHDALQNATMQNDPKVQRLLFTLSQGATLTSQLARGAAHSTGLKDGEGPSMRPAGRSVSSTTSLLSDIEGLSVLLGELQYQADHEVRDRRDATEGKESPEAVKENKIALPQAEKSKKDLDSLKELVEEMQGRTADVRESLSSTVEAFERVQRCAQDLQELRRLTPRDDRGDHTSQYVEKLSRVMETADTDRQKLQMGLGIGLGVVLALILLVAVALALFKRRAQRRLEILTRSEKKYSEAVNHGRRTF</sequence>
<keyword evidence="3 4" id="KW-0812">Transmembrane</keyword>
<keyword evidence="1" id="KW-0175">Coiled coil</keyword>
<feature type="coiled-coil region" evidence="1">
    <location>
        <begin position="2209"/>
        <end position="2236"/>
    </location>
</feature>
<keyword evidence="3" id="KW-0472">Membrane</keyword>
<proteinExistence type="predicted"/>